<dbReference type="OrthoDB" id="414945at2759"/>
<dbReference type="AlphaFoldDB" id="A0A2Z6NVW5"/>
<protein>
    <submittedName>
        <fullName evidence="1">Uncharacterized protein</fullName>
    </submittedName>
</protein>
<sequence>MSIESNASVHGGNHGG</sequence>
<feature type="non-terminal residue" evidence="1">
    <location>
        <position position="16"/>
    </location>
</feature>
<gene>
    <name evidence="1" type="ORF">TSUD_397620</name>
</gene>
<reference evidence="2" key="1">
    <citation type="journal article" date="2017" name="Front. Plant Sci.">
        <title>Climate Clever Clovers: New Paradigm to Reduce the Environmental Footprint of Ruminants by Breeding Low Methanogenic Forages Utilizing Haplotype Variation.</title>
        <authorList>
            <person name="Kaur P."/>
            <person name="Appels R."/>
            <person name="Bayer P.E."/>
            <person name="Keeble-Gagnere G."/>
            <person name="Wang J."/>
            <person name="Hirakawa H."/>
            <person name="Shirasawa K."/>
            <person name="Vercoe P."/>
            <person name="Stefanova K."/>
            <person name="Durmic Z."/>
            <person name="Nichols P."/>
            <person name="Revell C."/>
            <person name="Isobe S.N."/>
            <person name="Edwards D."/>
            <person name="Erskine W."/>
        </authorList>
    </citation>
    <scope>NUCLEOTIDE SEQUENCE [LARGE SCALE GENOMIC DNA]</scope>
    <source>
        <strain evidence="2">cv. Daliak</strain>
    </source>
</reference>
<evidence type="ECO:0000313" key="1">
    <source>
        <dbReference type="EMBL" id="GAU40442.1"/>
    </source>
</evidence>
<dbReference type="EMBL" id="DF973806">
    <property type="protein sequence ID" value="GAU40442.1"/>
    <property type="molecule type" value="Genomic_DNA"/>
</dbReference>
<name>A0A2Z6NVW5_TRISU</name>
<organism evidence="1 2">
    <name type="scientific">Trifolium subterraneum</name>
    <name type="common">Subterranean clover</name>
    <dbReference type="NCBI Taxonomy" id="3900"/>
    <lineage>
        <taxon>Eukaryota</taxon>
        <taxon>Viridiplantae</taxon>
        <taxon>Streptophyta</taxon>
        <taxon>Embryophyta</taxon>
        <taxon>Tracheophyta</taxon>
        <taxon>Spermatophyta</taxon>
        <taxon>Magnoliopsida</taxon>
        <taxon>eudicotyledons</taxon>
        <taxon>Gunneridae</taxon>
        <taxon>Pentapetalae</taxon>
        <taxon>rosids</taxon>
        <taxon>fabids</taxon>
        <taxon>Fabales</taxon>
        <taxon>Fabaceae</taxon>
        <taxon>Papilionoideae</taxon>
        <taxon>50 kb inversion clade</taxon>
        <taxon>NPAAA clade</taxon>
        <taxon>Hologalegina</taxon>
        <taxon>IRL clade</taxon>
        <taxon>Trifolieae</taxon>
        <taxon>Trifolium</taxon>
    </lineage>
</organism>
<keyword evidence="2" id="KW-1185">Reference proteome</keyword>
<proteinExistence type="predicted"/>
<evidence type="ECO:0000313" key="2">
    <source>
        <dbReference type="Proteomes" id="UP000242715"/>
    </source>
</evidence>
<dbReference type="Proteomes" id="UP000242715">
    <property type="component" value="Unassembled WGS sequence"/>
</dbReference>
<accession>A0A2Z6NVW5</accession>